<evidence type="ECO:0000259" key="4">
    <source>
        <dbReference type="Pfam" id="PF00881"/>
    </source>
</evidence>
<gene>
    <name evidence="5" type="ORF">GCM10023175_52830</name>
</gene>
<evidence type="ECO:0000256" key="1">
    <source>
        <dbReference type="ARBA" id="ARBA00022630"/>
    </source>
</evidence>
<dbReference type="EMBL" id="BAABGT010000083">
    <property type="protein sequence ID" value="GAA4554581.1"/>
    <property type="molecule type" value="Genomic_DNA"/>
</dbReference>
<sequence length="231" mass="25078">MPDTSDGPDLADALEALLASRRSCRAFLPTPVPHATIMRLLRLAQRSPSWCNTQPWEVVVTSGPATDRFREAIRAQASTGSGQAPDFPWPERYDGVYQERRRESGWQLYEAVGVRRGDRAASAAQAARNFELFGAPHVAIVTTDAVQGVYGAVDSGIYVGAFLLAAESMGIGAIAQAALAGYGPLIREHLGIPDDRKVLLGISFGFPDRDHPANSYRTTRADLGEVVRWVE</sequence>
<keyword evidence="1" id="KW-0285">Flavoprotein</keyword>
<accession>A0ABP8RYH4</accession>
<reference evidence="6" key="1">
    <citation type="journal article" date="2019" name="Int. J. Syst. Evol. Microbiol.">
        <title>The Global Catalogue of Microorganisms (GCM) 10K type strain sequencing project: providing services to taxonomists for standard genome sequencing and annotation.</title>
        <authorList>
            <consortium name="The Broad Institute Genomics Platform"/>
            <consortium name="The Broad Institute Genome Sequencing Center for Infectious Disease"/>
            <person name="Wu L."/>
            <person name="Ma J."/>
        </authorList>
    </citation>
    <scope>NUCLEOTIDE SEQUENCE [LARGE SCALE GENOMIC DNA]</scope>
    <source>
        <strain evidence="6">JCM 17906</strain>
    </source>
</reference>
<dbReference type="InterPro" id="IPR050627">
    <property type="entry name" value="Nitroreductase/BluB"/>
</dbReference>
<evidence type="ECO:0000313" key="5">
    <source>
        <dbReference type="EMBL" id="GAA4554581.1"/>
    </source>
</evidence>
<dbReference type="Proteomes" id="UP001501598">
    <property type="component" value="Unassembled WGS sequence"/>
</dbReference>
<keyword evidence="2" id="KW-0288">FMN</keyword>
<dbReference type="Pfam" id="PF00881">
    <property type="entry name" value="Nitroreductase"/>
    <property type="match status" value="1"/>
</dbReference>
<keyword evidence="6" id="KW-1185">Reference proteome</keyword>
<dbReference type="PANTHER" id="PTHR23026">
    <property type="entry name" value="NADPH NITROREDUCTASE"/>
    <property type="match status" value="1"/>
</dbReference>
<keyword evidence="3" id="KW-0560">Oxidoreductase</keyword>
<name>A0ABP8RYH4_9PSEU</name>
<comment type="caution">
    <text evidence="5">The sequence shown here is derived from an EMBL/GenBank/DDBJ whole genome shotgun (WGS) entry which is preliminary data.</text>
</comment>
<dbReference type="InterPro" id="IPR029479">
    <property type="entry name" value="Nitroreductase"/>
</dbReference>
<dbReference type="InterPro" id="IPR000415">
    <property type="entry name" value="Nitroreductase-like"/>
</dbReference>
<proteinExistence type="predicted"/>
<dbReference type="CDD" id="cd02136">
    <property type="entry name" value="PnbA_NfnB-like"/>
    <property type="match status" value="1"/>
</dbReference>
<dbReference type="Gene3D" id="3.40.109.10">
    <property type="entry name" value="NADH Oxidase"/>
    <property type="match status" value="1"/>
</dbReference>
<protein>
    <submittedName>
        <fullName evidence="5">Nitroreductase</fullName>
    </submittedName>
</protein>
<dbReference type="PANTHER" id="PTHR23026:SF90">
    <property type="entry name" value="IODOTYROSINE DEIODINASE 1"/>
    <property type="match status" value="1"/>
</dbReference>
<evidence type="ECO:0000256" key="2">
    <source>
        <dbReference type="ARBA" id="ARBA00022643"/>
    </source>
</evidence>
<evidence type="ECO:0000256" key="3">
    <source>
        <dbReference type="ARBA" id="ARBA00023002"/>
    </source>
</evidence>
<evidence type="ECO:0000313" key="6">
    <source>
        <dbReference type="Proteomes" id="UP001501598"/>
    </source>
</evidence>
<feature type="domain" description="Nitroreductase" evidence="4">
    <location>
        <begin position="19"/>
        <end position="205"/>
    </location>
</feature>
<organism evidence="5 6">
    <name type="scientific">Pseudonocardia xishanensis</name>
    <dbReference type="NCBI Taxonomy" id="630995"/>
    <lineage>
        <taxon>Bacteria</taxon>
        <taxon>Bacillati</taxon>
        <taxon>Actinomycetota</taxon>
        <taxon>Actinomycetes</taxon>
        <taxon>Pseudonocardiales</taxon>
        <taxon>Pseudonocardiaceae</taxon>
        <taxon>Pseudonocardia</taxon>
    </lineage>
</organism>
<dbReference type="SUPFAM" id="SSF55469">
    <property type="entry name" value="FMN-dependent nitroreductase-like"/>
    <property type="match status" value="1"/>
</dbReference>